<feature type="transmembrane region" description="Helical" evidence="6">
    <location>
        <begin position="302"/>
        <end position="326"/>
    </location>
</feature>
<comment type="subcellular location">
    <subcellularLocation>
        <location evidence="1">Cell membrane</location>
        <topology evidence="1">Multi-pass membrane protein</topology>
    </subcellularLocation>
</comment>
<dbReference type="KEGG" id="mdb:OVN18_09605"/>
<evidence type="ECO:0000256" key="2">
    <source>
        <dbReference type="ARBA" id="ARBA00022692"/>
    </source>
</evidence>
<feature type="transmembrane region" description="Helical" evidence="6">
    <location>
        <begin position="391"/>
        <end position="410"/>
    </location>
</feature>
<dbReference type="GO" id="GO:0005886">
    <property type="term" value="C:plasma membrane"/>
    <property type="evidence" value="ECO:0007669"/>
    <property type="project" value="UniProtKB-SubCell"/>
</dbReference>
<feature type="transmembrane region" description="Helical" evidence="6">
    <location>
        <begin position="33"/>
        <end position="51"/>
    </location>
</feature>
<feature type="transmembrane region" description="Helical" evidence="6">
    <location>
        <begin position="332"/>
        <end position="351"/>
    </location>
</feature>
<dbReference type="PROSITE" id="PS50850">
    <property type="entry name" value="MFS"/>
    <property type="match status" value="1"/>
</dbReference>
<dbReference type="AlphaFoldDB" id="A0A9E8MJR5"/>
<dbReference type="EMBL" id="CP113089">
    <property type="protein sequence ID" value="WAB80817.1"/>
    <property type="molecule type" value="Genomic_DNA"/>
</dbReference>
<evidence type="ECO:0000313" key="9">
    <source>
        <dbReference type="Proteomes" id="UP001164706"/>
    </source>
</evidence>
<proteinExistence type="predicted"/>
<evidence type="ECO:0000259" key="7">
    <source>
        <dbReference type="PROSITE" id="PS50850"/>
    </source>
</evidence>
<dbReference type="InterPro" id="IPR011701">
    <property type="entry name" value="MFS"/>
</dbReference>
<dbReference type="InterPro" id="IPR005829">
    <property type="entry name" value="Sugar_transporter_CS"/>
</dbReference>
<dbReference type="PANTHER" id="PTHR42718:SF39">
    <property type="entry name" value="ACTINORHODIN TRANSPORTER-RELATED"/>
    <property type="match status" value="1"/>
</dbReference>
<evidence type="ECO:0000256" key="1">
    <source>
        <dbReference type="ARBA" id="ARBA00004651"/>
    </source>
</evidence>
<evidence type="ECO:0000256" key="3">
    <source>
        <dbReference type="ARBA" id="ARBA00022989"/>
    </source>
</evidence>
<feature type="transmembrane region" description="Helical" evidence="6">
    <location>
        <begin position="194"/>
        <end position="213"/>
    </location>
</feature>
<evidence type="ECO:0000256" key="6">
    <source>
        <dbReference type="SAM" id="Phobius"/>
    </source>
</evidence>
<dbReference type="SUPFAM" id="SSF103473">
    <property type="entry name" value="MFS general substrate transporter"/>
    <property type="match status" value="1"/>
</dbReference>
<feature type="transmembrane region" description="Helical" evidence="6">
    <location>
        <begin position="438"/>
        <end position="455"/>
    </location>
</feature>
<feature type="transmembrane region" description="Helical" evidence="6">
    <location>
        <begin position="71"/>
        <end position="89"/>
    </location>
</feature>
<organism evidence="8 9">
    <name type="scientific">Microcella daejeonensis</name>
    <dbReference type="NCBI Taxonomy" id="2994971"/>
    <lineage>
        <taxon>Bacteria</taxon>
        <taxon>Bacillati</taxon>
        <taxon>Actinomycetota</taxon>
        <taxon>Actinomycetes</taxon>
        <taxon>Micrococcales</taxon>
        <taxon>Microbacteriaceae</taxon>
        <taxon>Microcella</taxon>
    </lineage>
</organism>
<feature type="transmembrane region" description="Helical" evidence="6">
    <location>
        <begin position="259"/>
        <end position="275"/>
    </location>
</feature>
<dbReference type="PRINTS" id="PR01036">
    <property type="entry name" value="TCRTETB"/>
</dbReference>
<dbReference type="CDD" id="cd17321">
    <property type="entry name" value="MFS_MMR_MDR_like"/>
    <property type="match status" value="1"/>
</dbReference>
<evidence type="ECO:0000313" key="8">
    <source>
        <dbReference type="EMBL" id="WAB80817.1"/>
    </source>
</evidence>
<name>A0A9E8MJR5_9MICO</name>
<evidence type="ECO:0000256" key="4">
    <source>
        <dbReference type="ARBA" id="ARBA00023136"/>
    </source>
</evidence>
<accession>A0A9E8MJR5</accession>
<keyword evidence="3 6" id="KW-1133">Transmembrane helix</keyword>
<feature type="transmembrane region" description="Helical" evidence="6">
    <location>
        <begin position="475"/>
        <end position="492"/>
    </location>
</feature>
<dbReference type="RefSeq" id="WP_267780530.1">
    <property type="nucleotide sequence ID" value="NZ_CP113089.1"/>
</dbReference>
<dbReference type="Pfam" id="PF07690">
    <property type="entry name" value="MFS_1"/>
    <property type="match status" value="1"/>
</dbReference>
<feature type="region of interest" description="Disordered" evidence="5">
    <location>
        <begin position="1"/>
        <end position="22"/>
    </location>
</feature>
<feature type="transmembrane region" description="Helical" evidence="6">
    <location>
        <begin position="363"/>
        <end position="385"/>
    </location>
</feature>
<feature type="transmembrane region" description="Helical" evidence="6">
    <location>
        <begin position="101"/>
        <end position="120"/>
    </location>
</feature>
<reference evidence="8" key="1">
    <citation type="submission" date="2022-11" db="EMBL/GenBank/DDBJ databases">
        <title>Description of Microcella daejonensis nov. sp, isolated from riverside soil.</title>
        <authorList>
            <person name="Molina K.M."/>
            <person name="Kim S.B."/>
        </authorList>
    </citation>
    <scope>NUCLEOTIDE SEQUENCE</scope>
    <source>
        <strain evidence="8">MMS21-STM12</strain>
    </source>
</reference>
<keyword evidence="2 6" id="KW-0812">Transmembrane</keyword>
<dbReference type="Proteomes" id="UP001164706">
    <property type="component" value="Chromosome"/>
</dbReference>
<sequence>MTHRPAETDDAPDSEAPDSAAIGEDGYTDRTRWQAFAVAVAVASLTILDLSKVNVGIPAIELAFGAGPTEIQLIVAGYVLAFGIVLVPAGRLGDLSSRRRLFLIGLVVFLLASLFCAIAPTVELLAASRILQGVSAGLLMPQVLGLIQQLFTGAARGRAFGVFGAVIGLATAFGPTLGGLLIGVGGPEDGLRLIFWMNVPLVLLLFPFAYKLLPRTQPTTGAAKDLDLIGTALLGGTVLSLMLPFVLTTGAPSDDPARWWWLAVFAGLATVFVLWERRYTAGGRTAIVDFALFRIGGYRNGILISTFYFAAMPATFLTLSLFLQFGLGLEPVYAGMVTIPFALASAVTSWYSGKVVTTYGRSIVVLGLFGVVIGFGGVLASAFLLPAAVSPWVIAAFMTIAGAGGGAVIAPNQTLTLADVPVTSGGVAGSIGQVGQRVGTAVGIAAATAAFYVTIYAEEGSVGELMLYQDAFRNAALVILTFVGLALLLALVDLRGRKAGTLENTPSATEGLPQD</sequence>
<protein>
    <submittedName>
        <fullName evidence="8">MFS transporter</fullName>
    </submittedName>
</protein>
<gene>
    <name evidence="8" type="ORF">OVN18_09605</name>
</gene>
<keyword evidence="4 6" id="KW-0472">Membrane</keyword>
<feature type="transmembrane region" description="Helical" evidence="6">
    <location>
        <begin position="225"/>
        <end position="247"/>
    </location>
</feature>
<dbReference type="InterPro" id="IPR020846">
    <property type="entry name" value="MFS_dom"/>
</dbReference>
<evidence type="ECO:0000256" key="5">
    <source>
        <dbReference type="SAM" id="MobiDB-lite"/>
    </source>
</evidence>
<dbReference type="Gene3D" id="1.20.1720.10">
    <property type="entry name" value="Multidrug resistance protein D"/>
    <property type="match status" value="1"/>
</dbReference>
<dbReference type="InterPro" id="IPR036259">
    <property type="entry name" value="MFS_trans_sf"/>
</dbReference>
<feature type="transmembrane region" description="Helical" evidence="6">
    <location>
        <begin position="126"/>
        <end position="147"/>
    </location>
</feature>
<feature type="transmembrane region" description="Helical" evidence="6">
    <location>
        <begin position="159"/>
        <end position="182"/>
    </location>
</feature>
<keyword evidence="9" id="KW-1185">Reference proteome</keyword>
<dbReference type="PANTHER" id="PTHR42718">
    <property type="entry name" value="MAJOR FACILITATOR SUPERFAMILY MULTIDRUG TRANSPORTER MFSC"/>
    <property type="match status" value="1"/>
</dbReference>
<dbReference type="Gene3D" id="1.20.1250.20">
    <property type="entry name" value="MFS general substrate transporter like domains"/>
    <property type="match status" value="1"/>
</dbReference>
<dbReference type="GO" id="GO:0022857">
    <property type="term" value="F:transmembrane transporter activity"/>
    <property type="evidence" value="ECO:0007669"/>
    <property type="project" value="InterPro"/>
</dbReference>
<dbReference type="PROSITE" id="PS00217">
    <property type="entry name" value="SUGAR_TRANSPORT_2"/>
    <property type="match status" value="1"/>
</dbReference>
<feature type="domain" description="Major facilitator superfamily (MFS) profile" evidence="7">
    <location>
        <begin position="35"/>
        <end position="498"/>
    </location>
</feature>